<proteinExistence type="predicted"/>
<dbReference type="InterPro" id="IPR036890">
    <property type="entry name" value="HATPase_C_sf"/>
</dbReference>
<evidence type="ECO:0000256" key="6">
    <source>
        <dbReference type="SAM" id="Phobius"/>
    </source>
</evidence>
<dbReference type="PRINTS" id="PR00344">
    <property type="entry name" value="BCTRLSENSOR"/>
</dbReference>
<name>A0ABS9WES9_9ACTN</name>
<dbReference type="Gene3D" id="3.30.450.40">
    <property type="match status" value="1"/>
</dbReference>
<organism evidence="8 9">
    <name type="scientific">Adlercreutzia faecimuris</name>
    <dbReference type="NCBI Taxonomy" id="2897341"/>
    <lineage>
        <taxon>Bacteria</taxon>
        <taxon>Bacillati</taxon>
        <taxon>Actinomycetota</taxon>
        <taxon>Coriobacteriia</taxon>
        <taxon>Eggerthellales</taxon>
        <taxon>Eggerthellaceae</taxon>
        <taxon>Adlercreutzia</taxon>
    </lineage>
</organism>
<keyword evidence="9" id="KW-1185">Reference proteome</keyword>
<keyword evidence="6" id="KW-0812">Transmembrane</keyword>
<dbReference type="PANTHER" id="PTHR34220:SF7">
    <property type="entry name" value="SENSOR HISTIDINE KINASE YPDA"/>
    <property type="match status" value="1"/>
</dbReference>
<evidence type="ECO:0000256" key="1">
    <source>
        <dbReference type="ARBA" id="ARBA00000085"/>
    </source>
</evidence>
<feature type="compositionally biased region" description="Acidic residues" evidence="5">
    <location>
        <begin position="646"/>
        <end position="656"/>
    </location>
</feature>
<dbReference type="RefSeq" id="WP_242162674.1">
    <property type="nucleotide sequence ID" value="NZ_JAJMLW010000001.1"/>
</dbReference>
<evidence type="ECO:0000256" key="3">
    <source>
        <dbReference type="ARBA" id="ARBA00022777"/>
    </source>
</evidence>
<feature type="transmembrane region" description="Helical" evidence="6">
    <location>
        <begin position="21"/>
        <end position="44"/>
    </location>
</feature>
<dbReference type="EC" id="2.7.13.3" evidence="2"/>
<evidence type="ECO:0000256" key="5">
    <source>
        <dbReference type="SAM" id="MobiDB-lite"/>
    </source>
</evidence>
<sequence>MATLKDASGEAANNQYRYPRLFNLEMLAFTLAALSALAMLWTVLSPNVSVVVMIVAGMVFTLSIVTVIRLLMDPDSVRAHQSDDMLQLASQFLDLMKEGMTPYAAQRICALLLPSTAAVAVAITDTDRILGYAGFQEADNPAGSIIRTQATHEAMADATMHVLYTAEDIGFPPNATIKAAIIVPLLVGDKVEGSLKFYYRNGKKITETQKSIAQGFGRLLSTQMAAVEMETQRKLATSMELKMLQSQINPHFLFNTINTIASLIRTDPAKARTMLREFAVFYRRTLEDSTDRIMLSREIEQTMRYFSFEVARFGEDRVALYVGAGPELQDMLVPPFIIQPIVENAVKHAMPLEGKLTVSILAEVDGDDVVVEVRDDGVGMSEQACQNIMHPESQTGLGIAVKNVHDRMKGFFGPNACMEVESELGKGTRVMLRFPECAKNHAAMLGGEAPTAAVADAAGAVAAAVADVAPVAVADPAVARAATRARVAADVSGAGVAPGTPSSAAAGAPSGAGAAGAGAASGAGAAGAGAPSGARAAGAGAMSGAGAAGASTAAAAGGAGAGMAGAAVMPPARAADDDPLPVGRIRVVEGRVARSRRVAEESAETEGGADVLVRGIQGIEDVEAQVAARIAEGRAAARKPKLVWPDDADDPQEAGA</sequence>
<dbReference type="InterPro" id="IPR004358">
    <property type="entry name" value="Sig_transdc_His_kin-like_C"/>
</dbReference>
<feature type="region of interest" description="Disordered" evidence="5">
    <location>
        <begin position="635"/>
        <end position="656"/>
    </location>
</feature>
<reference evidence="8" key="1">
    <citation type="submission" date="2021-11" db="EMBL/GenBank/DDBJ databases">
        <title>A Novel Adlercreutzia Species, isolated from a Allomyrina dichotoma larva feces.</title>
        <authorList>
            <person name="Suh M.K."/>
        </authorList>
    </citation>
    <scope>NUCLEOTIDE SEQUENCE</scope>
    <source>
        <strain evidence="8">JBNU-10</strain>
    </source>
</reference>
<dbReference type="InterPro" id="IPR029016">
    <property type="entry name" value="GAF-like_dom_sf"/>
</dbReference>
<evidence type="ECO:0000313" key="9">
    <source>
        <dbReference type="Proteomes" id="UP001430755"/>
    </source>
</evidence>
<comment type="caution">
    <text evidence="8">The sequence shown here is derived from an EMBL/GenBank/DDBJ whole genome shotgun (WGS) entry which is preliminary data.</text>
</comment>
<keyword evidence="3 8" id="KW-0808">Transferase</keyword>
<dbReference type="InterPro" id="IPR050640">
    <property type="entry name" value="Bact_2-comp_sensor_kinase"/>
</dbReference>
<feature type="region of interest" description="Disordered" evidence="5">
    <location>
        <begin position="491"/>
        <end position="511"/>
    </location>
</feature>
<dbReference type="SUPFAM" id="SSF55874">
    <property type="entry name" value="ATPase domain of HSP90 chaperone/DNA topoisomerase II/histidine kinase"/>
    <property type="match status" value="1"/>
</dbReference>
<keyword evidence="6" id="KW-1133">Transmembrane helix</keyword>
<evidence type="ECO:0000313" key="8">
    <source>
        <dbReference type="EMBL" id="MCI2240962.1"/>
    </source>
</evidence>
<gene>
    <name evidence="8" type="ORF">LPT13_01150</name>
</gene>
<dbReference type="SMART" id="SM00387">
    <property type="entry name" value="HATPase_c"/>
    <property type="match status" value="1"/>
</dbReference>
<keyword evidence="3 8" id="KW-0418">Kinase</keyword>
<dbReference type="InterPro" id="IPR010559">
    <property type="entry name" value="Sig_transdc_His_kin_internal"/>
</dbReference>
<feature type="domain" description="Histidine kinase" evidence="7">
    <location>
        <begin position="337"/>
        <end position="438"/>
    </location>
</feature>
<dbReference type="Pfam" id="PF02518">
    <property type="entry name" value="HATPase_c"/>
    <property type="match status" value="1"/>
</dbReference>
<feature type="transmembrane region" description="Helical" evidence="6">
    <location>
        <begin position="50"/>
        <end position="72"/>
    </location>
</feature>
<dbReference type="Gene3D" id="3.30.565.10">
    <property type="entry name" value="Histidine kinase-like ATPase, C-terminal domain"/>
    <property type="match status" value="1"/>
</dbReference>
<evidence type="ECO:0000256" key="2">
    <source>
        <dbReference type="ARBA" id="ARBA00012438"/>
    </source>
</evidence>
<keyword evidence="6" id="KW-0472">Membrane</keyword>
<protein>
    <recommendedName>
        <fullName evidence="2">histidine kinase</fullName>
        <ecNumber evidence="2">2.7.13.3</ecNumber>
    </recommendedName>
</protein>
<dbReference type="Pfam" id="PF06580">
    <property type="entry name" value="His_kinase"/>
    <property type="match status" value="1"/>
</dbReference>
<accession>A0ABS9WES9</accession>
<dbReference type="InterPro" id="IPR003594">
    <property type="entry name" value="HATPase_dom"/>
</dbReference>
<dbReference type="PROSITE" id="PS50109">
    <property type="entry name" value="HIS_KIN"/>
    <property type="match status" value="1"/>
</dbReference>
<keyword evidence="4" id="KW-0902">Two-component regulatory system</keyword>
<evidence type="ECO:0000259" key="7">
    <source>
        <dbReference type="PROSITE" id="PS50109"/>
    </source>
</evidence>
<comment type="catalytic activity">
    <reaction evidence="1">
        <text>ATP + protein L-histidine = ADP + protein N-phospho-L-histidine.</text>
        <dbReference type="EC" id="2.7.13.3"/>
    </reaction>
</comment>
<dbReference type="EMBL" id="JAJMLW010000001">
    <property type="protein sequence ID" value="MCI2240962.1"/>
    <property type="molecule type" value="Genomic_DNA"/>
</dbReference>
<dbReference type="Proteomes" id="UP001430755">
    <property type="component" value="Unassembled WGS sequence"/>
</dbReference>
<evidence type="ECO:0000256" key="4">
    <source>
        <dbReference type="ARBA" id="ARBA00023012"/>
    </source>
</evidence>
<dbReference type="GO" id="GO:0016301">
    <property type="term" value="F:kinase activity"/>
    <property type="evidence" value="ECO:0007669"/>
    <property type="project" value="UniProtKB-KW"/>
</dbReference>
<dbReference type="InterPro" id="IPR005467">
    <property type="entry name" value="His_kinase_dom"/>
</dbReference>
<dbReference type="PANTHER" id="PTHR34220">
    <property type="entry name" value="SENSOR HISTIDINE KINASE YPDA"/>
    <property type="match status" value="1"/>
</dbReference>